<dbReference type="GO" id="GO:0061630">
    <property type="term" value="F:ubiquitin protein ligase activity"/>
    <property type="evidence" value="ECO:0007669"/>
    <property type="project" value="TreeGrafter"/>
</dbReference>
<feature type="region of interest" description="Disordered" evidence="9">
    <location>
        <begin position="2139"/>
        <end position="2162"/>
    </location>
</feature>
<evidence type="ECO:0000259" key="12">
    <source>
        <dbReference type="PROSITE" id="PS51873"/>
    </source>
</evidence>
<evidence type="ECO:0000256" key="8">
    <source>
        <dbReference type="PROSITE-ProRule" id="PRU00024"/>
    </source>
</evidence>
<feature type="compositionally biased region" description="Polar residues" evidence="9">
    <location>
        <begin position="1861"/>
        <end position="1876"/>
    </location>
</feature>
<feature type="compositionally biased region" description="Basic and acidic residues" evidence="9">
    <location>
        <begin position="1745"/>
        <end position="1767"/>
    </location>
</feature>
<feature type="region of interest" description="Disordered" evidence="9">
    <location>
        <begin position="186"/>
        <end position="235"/>
    </location>
</feature>
<feature type="domain" description="B box-type" evidence="11">
    <location>
        <begin position="62"/>
        <end position="110"/>
    </location>
</feature>
<evidence type="ECO:0000259" key="10">
    <source>
        <dbReference type="PROSITE" id="PS50089"/>
    </source>
</evidence>
<feature type="compositionally biased region" description="Low complexity" evidence="9">
    <location>
        <begin position="200"/>
        <end position="211"/>
    </location>
</feature>
<feature type="region of interest" description="Disordered" evidence="9">
    <location>
        <begin position="110"/>
        <end position="174"/>
    </location>
</feature>
<keyword evidence="3" id="KW-0479">Metal-binding</keyword>
<feature type="compositionally biased region" description="Basic and acidic residues" evidence="9">
    <location>
        <begin position="1775"/>
        <end position="1790"/>
    </location>
</feature>
<feature type="compositionally biased region" description="Basic and acidic residues" evidence="9">
    <location>
        <begin position="1309"/>
        <end position="1318"/>
    </location>
</feature>
<dbReference type="InterPro" id="IPR001841">
    <property type="entry name" value="Znf_RING"/>
</dbReference>
<keyword evidence="7" id="KW-0862">Zinc</keyword>
<feature type="compositionally biased region" description="Basic and acidic residues" evidence="9">
    <location>
        <begin position="1726"/>
        <end position="1735"/>
    </location>
</feature>
<feature type="compositionally biased region" description="Polar residues" evidence="9">
    <location>
        <begin position="409"/>
        <end position="423"/>
    </location>
</feature>
<dbReference type="Gene3D" id="3.30.40.10">
    <property type="entry name" value="Zinc/RING finger domain, C3HC4 (zinc finger)"/>
    <property type="match status" value="1"/>
</dbReference>
<dbReference type="CDD" id="cd16631">
    <property type="entry name" value="mRING-HC-C4C4_RBR_HOIP"/>
    <property type="match status" value="1"/>
</dbReference>
<dbReference type="GO" id="GO:0008270">
    <property type="term" value="F:zinc ion binding"/>
    <property type="evidence" value="ECO:0007669"/>
    <property type="project" value="UniProtKB-KW"/>
</dbReference>
<feature type="region of interest" description="Disordered" evidence="9">
    <location>
        <begin position="1639"/>
        <end position="1797"/>
    </location>
</feature>
<dbReference type="EMBL" id="JAACXV010014245">
    <property type="protein sequence ID" value="KAF7269237.1"/>
    <property type="molecule type" value="Genomic_DNA"/>
</dbReference>
<feature type="compositionally biased region" description="Basic and acidic residues" evidence="9">
    <location>
        <begin position="1947"/>
        <end position="1969"/>
    </location>
</feature>
<dbReference type="InterPro" id="IPR041031">
    <property type="entry name" value="RNF31_C"/>
</dbReference>
<feature type="compositionally biased region" description="Pro residues" evidence="9">
    <location>
        <begin position="120"/>
        <end position="135"/>
    </location>
</feature>
<feature type="compositionally biased region" description="Basic and acidic residues" evidence="9">
    <location>
        <begin position="1847"/>
        <end position="1859"/>
    </location>
</feature>
<dbReference type="Gene3D" id="6.10.140.1100">
    <property type="match status" value="1"/>
</dbReference>
<dbReference type="InterPro" id="IPR047540">
    <property type="entry name" value="BRcat_RBR_RNF31-like"/>
</dbReference>
<dbReference type="PROSITE" id="PS01358">
    <property type="entry name" value="ZF_RANBP2_1"/>
    <property type="match status" value="1"/>
</dbReference>
<feature type="compositionally biased region" description="Basic residues" evidence="9">
    <location>
        <begin position="425"/>
        <end position="439"/>
    </location>
</feature>
<dbReference type="InterPro" id="IPR013083">
    <property type="entry name" value="Znf_RING/FYVE/PHD"/>
</dbReference>
<dbReference type="GO" id="GO:1990450">
    <property type="term" value="F:linear polyubiquitin binding"/>
    <property type="evidence" value="ECO:0007669"/>
    <property type="project" value="TreeGrafter"/>
</dbReference>
<dbReference type="SMART" id="SM00547">
    <property type="entry name" value="ZnF_RBZ"/>
    <property type="match status" value="1"/>
</dbReference>
<feature type="region of interest" description="Disordered" evidence="9">
    <location>
        <begin position="585"/>
        <end position="811"/>
    </location>
</feature>
<dbReference type="Gene3D" id="1.10.8.10">
    <property type="entry name" value="DNA helicase RuvA subunit, C-terminal domain"/>
    <property type="match status" value="1"/>
</dbReference>
<dbReference type="PANTHER" id="PTHR16004">
    <property type="entry name" value="RING FINGER PROTEIN 31-RELATED"/>
    <property type="match status" value="1"/>
</dbReference>
<evidence type="ECO:0008006" key="15">
    <source>
        <dbReference type="Google" id="ProtNLM"/>
    </source>
</evidence>
<keyword evidence="2" id="KW-0808">Transferase</keyword>
<evidence type="ECO:0000256" key="6">
    <source>
        <dbReference type="ARBA" id="ARBA00022786"/>
    </source>
</evidence>
<feature type="compositionally biased region" description="Basic residues" evidence="9">
    <location>
        <begin position="1710"/>
        <end position="1725"/>
    </location>
</feature>
<comment type="caution">
    <text evidence="13">The sequence shown here is derived from an EMBL/GenBank/DDBJ whole genome shotgun (WGS) entry which is preliminary data.</text>
</comment>
<dbReference type="InterPro" id="IPR000315">
    <property type="entry name" value="Znf_B-box"/>
</dbReference>
<evidence type="ECO:0000256" key="3">
    <source>
        <dbReference type="ARBA" id="ARBA00022723"/>
    </source>
</evidence>
<dbReference type="Pfam" id="PF18091">
    <property type="entry name" value="E3_UbLigase_RBR"/>
    <property type="match status" value="2"/>
</dbReference>
<dbReference type="Proteomes" id="UP000625711">
    <property type="component" value="Unassembled WGS sequence"/>
</dbReference>
<evidence type="ECO:0000313" key="14">
    <source>
        <dbReference type="Proteomes" id="UP000625711"/>
    </source>
</evidence>
<dbReference type="Gene3D" id="1.20.120.1750">
    <property type="match status" value="1"/>
</dbReference>
<feature type="domain" description="RING-type" evidence="12">
    <location>
        <begin position="2246"/>
        <end position="2485"/>
    </location>
</feature>
<dbReference type="InterPro" id="IPR047543">
    <property type="entry name" value="Bbox1_RNF31-like"/>
</dbReference>
<feature type="compositionally biased region" description="Polar residues" evidence="9">
    <location>
        <begin position="770"/>
        <end position="803"/>
    </location>
</feature>
<reference evidence="13" key="1">
    <citation type="submission" date="2020-08" db="EMBL/GenBank/DDBJ databases">
        <title>Genome sequencing and assembly of the red palm weevil Rhynchophorus ferrugineus.</title>
        <authorList>
            <person name="Dias G.B."/>
            <person name="Bergman C.M."/>
            <person name="Manee M."/>
        </authorList>
    </citation>
    <scope>NUCLEOTIDE SEQUENCE</scope>
    <source>
        <strain evidence="13">AA-2017</strain>
        <tissue evidence="13">Whole larva</tissue>
    </source>
</reference>
<feature type="compositionally biased region" description="Basic and acidic residues" evidence="9">
    <location>
        <begin position="651"/>
        <end position="668"/>
    </location>
</feature>
<protein>
    <recommendedName>
        <fullName evidence="15">RBR-type E3 ubiquitin transferase</fullName>
    </recommendedName>
</protein>
<feature type="region of interest" description="Disordered" evidence="9">
    <location>
        <begin position="1428"/>
        <end position="1473"/>
    </location>
</feature>
<feature type="compositionally biased region" description="Basic and acidic residues" evidence="9">
    <location>
        <begin position="452"/>
        <end position="481"/>
    </location>
</feature>
<dbReference type="CDD" id="cd20351">
    <property type="entry name" value="Rcat_RBR_HOIP"/>
    <property type="match status" value="1"/>
</dbReference>
<dbReference type="Pfam" id="PF22191">
    <property type="entry name" value="IBR_1"/>
    <property type="match status" value="1"/>
</dbReference>
<dbReference type="InterPro" id="IPR001876">
    <property type="entry name" value="Znf_RanBP2"/>
</dbReference>
<dbReference type="InterPro" id="IPR047541">
    <property type="entry name" value="RNF31_RBR_mRING-HC-like"/>
</dbReference>
<dbReference type="PROSITE" id="PS50119">
    <property type="entry name" value="ZF_BBOX"/>
    <property type="match status" value="1"/>
</dbReference>
<gene>
    <name evidence="13" type="ORF">GWI33_017694</name>
</gene>
<feature type="region of interest" description="Disordered" evidence="9">
    <location>
        <begin position="1282"/>
        <end position="1362"/>
    </location>
</feature>
<feature type="compositionally biased region" description="Polar residues" evidence="9">
    <location>
        <begin position="1294"/>
        <end position="1307"/>
    </location>
</feature>
<dbReference type="CDD" id="cd20337">
    <property type="entry name" value="BRcat_RBR_HOIP"/>
    <property type="match status" value="1"/>
</dbReference>
<feature type="compositionally biased region" description="Basic and acidic residues" evidence="9">
    <location>
        <begin position="1325"/>
        <end position="1334"/>
    </location>
</feature>
<dbReference type="GO" id="GO:0097039">
    <property type="term" value="P:protein linear polyubiquitination"/>
    <property type="evidence" value="ECO:0007669"/>
    <property type="project" value="TreeGrafter"/>
</dbReference>
<comment type="similarity">
    <text evidence="1">Belongs to the RBR family.</text>
</comment>
<dbReference type="Pfam" id="PF16678">
    <property type="entry name" value="UBA_HOIP"/>
    <property type="match status" value="1"/>
</dbReference>
<dbReference type="GO" id="GO:0036435">
    <property type="term" value="F:K48-linked polyubiquitin modification-dependent protein binding"/>
    <property type="evidence" value="ECO:0007669"/>
    <property type="project" value="TreeGrafter"/>
</dbReference>
<evidence type="ECO:0000256" key="4">
    <source>
        <dbReference type="ARBA" id="ARBA00022737"/>
    </source>
</evidence>
<feature type="compositionally biased region" description="Basic and acidic residues" evidence="9">
    <location>
        <begin position="700"/>
        <end position="715"/>
    </location>
</feature>
<keyword evidence="4" id="KW-0677">Repeat</keyword>
<evidence type="ECO:0000256" key="1">
    <source>
        <dbReference type="ARBA" id="ARBA00008278"/>
    </source>
</evidence>
<evidence type="ECO:0000259" key="11">
    <source>
        <dbReference type="PROSITE" id="PS50119"/>
    </source>
</evidence>
<evidence type="ECO:0000313" key="13">
    <source>
        <dbReference type="EMBL" id="KAF7269237.1"/>
    </source>
</evidence>
<feature type="compositionally biased region" description="Low complexity" evidence="9">
    <location>
        <begin position="589"/>
        <end position="602"/>
    </location>
</feature>
<dbReference type="SUPFAM" id="SSF57850">
    <property type="entry name" value="RING/U-box"/>
    <property type="match status" value="3"/>
</dbReference>
<feature type="compositionally biased region" description="Polar residues" evidence="9">
    <location>
        <begin position="1431"/>
        <end position="1446"/>
    </location>
</feature>
<keyword evidence="14" id="KW-1185">Reference proteome</keyword>
<dbReference type="PROSITE" id="PS51873">
    <property type="entry name" value="TRIAD"/>
    <property type="match status" value="1"/>
</dbReference>
<keyword evidence="5 8" id="KW-0863">Zinc-finger</keyword>
<evidence type="ECO:0000256" key="9">
    <source>
        <dbReference type="SAM" id="MobiDB-lite"/>
    </source>
</evidence>
<feature type="region of interest" description="Disordered" evidence="9">
    <location>
        <begin position="1825"/>
        <end position="2072"/>
    </location>
</feature>
<feature type="compositionally biased region" description="Polar residues" evidence="9">
    <location>
        <begin position="1890"/>
        <end position="1907"/>
    </location>
</feature>
<dbReference type="InterPro" id="IPR047542">
    <property type="entry name" value="Rcat_RBR_RNF31-like"/>
</dbReference>
<evidence type="ECO:0000256" key="2">
    <source>
        <dbReference type="ARBA" id="ARBA00022679"/>
    </source>
</evidence>
<dbReference type="OrthoDB" id="9978677at2759"/>
<feature type="region of interest" description="Disordered" evidence="9">
    <location>
        <begin position="1"/>
        <end position="39"/>
    </location>
</feature>
<dbReference type="InterPro" id="IPR026254">
    <property type="entry name" value="RNF31-like"/>
</dbReference>
<sequence length="2676" mass="301972">MSQIDKNKSGSSGIPPPPVPRDENSKSKHNSHEGEPDYEVIEFGQYSNAPLFQNNHGQTNSKTEKHCQLCGSSSPSVSVHCEQCQQIFCLSCDDMYHRHPKRQSHIRRRIEEKGFQSIRPPLPPKGETPQVPVPPPRRHRRAGSVGPSPCPSPTPMKHQGMSSFSTMPRKDSSFSLKEKMNSLRRGFTLGNRPLPPTPPSGSTGVPSYPTSRSNSQVSPDDFRRFQVPSPSPSLQQRYRQHQLAMRGTTPNLPSTVAEFDQPSSIDSGYPDWEKDQWQIRNRTGSISGSETGSRLARKLSNTSCPPGNRALPHSTSVFDLNNSQPGMQHHHHGFIPIQQAHSMAQLNYPGMPCCQNAWLEQQQQLQLCPSHSSTMSLNMAGGYPGNPMWMGTWHGPPPGMYPYPMPQTHARSCSHSRPASPTHSVKSRKSTMSKKSRRKYRDETSEEESDIEDRRSVFSHQDNRSERRSVGRYYVRERPLRDSVSMPKETLRKNISSKTSERLERGSVARSRVSVQESSSEQSDDEQSDSPKEVPDLDEEDEVSEAEPVQQPVPTAAWSCEHCTFVNEPGTRVCLVCCKTPTTKVNLVKNTPPTTKTVSKKPPAGRPQPHNALKPKEKLHQTASSDDYSRDYSETESTQNKLEKLNVSSSGEDKSPDLKPKEHGRSEETEAENSQVLDSIPPDVPDHKTSTGCGPSPPRDIPEHVEQDDHNEKKFSSISTGTSPPPQNMSTQTYDELPLVDSSTLASKSPRSQRARSLSRNSRKRELKRSQSMHTTSSKRGSEWSLQRSSSRLSFTTDSQSLPGSREASPLPFDYEETYFEKQNSRHRKPSSARMYSSIMDLRKPEMYHRRPSHHDFGYYRMDGLEPLSNRHRSESLRPDYYDNGFERRDSYKNQGMELVKLLRDAEQYKFTADEVQAALLHCKDMNPIEWLKEHWDATIASVQTLATQMGREGPMNIVGTVSEKEAREALRAHKGDLWPAVQDCVEQRQRKYAELANRGDFSREDIVTVLTANHGDLEAAYSELSKTQIKPFLMRIWGPPTGVENQAGNEGATLQRFKGEDLLSDEEKQLKREAEAVSDYVQNLNVDKTSPPQYVSTDSHPNVLTQVAHNDDAASNRSDIDALETEFLKNIEDINSLNQKLNESVELNAPSRLQTVRLPADIPIAPVIVEPQSPQSPKVYVEKSKTVIHVMDTVNLDLSQVQKLVAPESESSSSSEENAIGDEQFVDAVEDIEDNSPQVKTEAQSSKKKPLRKISVSTLNIQLVGVKTDQVESLSKVSQILDDKRDKPDEQVQESTAQIFLKSSNIKVEPDNIHQTKEQQNNQQDKDVIKESESGDIESQDNIKSSPNESENSENKNPDIDTGALNQAAAVFEEAMVINQFESAEIEQNLLTISHGSGEECHSISTEESYASVENDNINNENIEQDDSTYQESENATTSQHLSPINNNNFENVNDVEESETLRENNNSTDNQIVNDEKQGIMTEKQIFPNQHLTDDSENTLTITSEKSNTANIEYHSISQSGQSSKEIENNVSVKEVEKDHSDVNESPKITPNEQLTVLDSEINSIPLPEQTALDEINEMSPTPVEHVAEQLENGVADKNPETEVVLKPERKSSAIKETFLISVKNIVEKLETIKTDKTSVSNETDPERDNNGKLDAPQKLNTMSQNSVNISETNGTAEVEEKTEQVSSTNKSVSIPEEAKENLPPKSKSNKRRKAKKKHHKENRKAMFVKERSTSNTESSSDAPEKVDEPDDPVAKFETKNKQESAKNTSNLHKLERKTPLKRNDGQKYSKYKNMPIKQVLESPIDEKPEILFHENDNKQEIINEHDETPDSPTCIGDGGNISLEEEKRDTNQDDVKPITSTKTQIAQHNQSAFAVTKPRPSKIPIISRQNSISKELKSPSTNGSKIPVRMPSPPKRVKKANAVNVDLTERVVEGSQIKPSQSLKDNKDETEQISDNDMKNINDTHQKISRSLSPTSIDTEIPTTSKTYDRRSLSRKSSTRSNKSDEINNNGKPLLRKYSLASFKSSFDSTTSSKKMSYTKSLDYDSDSSVSDSNVEELIDPSTDEDLDDFEDDFEQIPEEDTRSNSEEYREFEYQKIKLAEELNIDLTQISERVDQMTSNLESKPQNFQSIEETCESEEYDSEEEIEVDETESSKEELEGEFIEDDELGNDEFDDSDFDMEKKEPTEMETMERQARRFLAEGHVKNYQQAELAVSLMSLKFTAEEALEAVRDCNSLDSAISFLQQDCELCASKYPMNKIVSMLKCTHRCCEECAKNYFTIQITDRSIMDCNCPFCKAPDLSHNGSSSEDEISDYFAHLDILLKGILDAPVHELFQQKLRDRTLMQDPNFKWCAQCSSGFIAHPKQKRLLCPDCKSVTCAGCRRPWEKQHEGISCEKFAEWKDANDPENQASAVAKHLAENGIDCPKCKFRYSLAKGGCMHFTCIQCKHEFCYGCGKPFMMGAKCGMSQYCAKLGLHAHHPRNCLFYLRDKEPHELQKLLKDNKIKFDTEIIPQEENASAVMKCVVPLQRETPTGLIDTVCNNEVVTGQAGLCRMHYIEYLSLLIRRNNIETLEILQEDDLETIVRRAAKRLPPNAYGTPKGMYHFRLKQHYVEYLVGLIGKHKLDPISILDLVEVSQELRRRGKALPERGPWCDDKQYREMCAKIVMEQVPLD</sequence>
<evidence type="ECO:0000256" key="5">
    <source>
        <dbReference type="ARBA" id="ARBA00022771"/>
    </source>
</evidence>
<dbReference type="GO" id="GO:0071797">
    <property type="term" value="C:LUBAC complex"/>
    <property type="evidence" value="ECO:0007669"/>
    <property type="project" value="InterPro"/>
</dbReference>
<proteinExistence type="inferred from homology"/>
<feature type="compositionally biased region" description="Polar residues" evidence="9">
    <location>
        <begin position="716"/>
        <end position="734"/>
    </location>
</feature>
<dbReference type="SMART" id="SM00647">
    <property type="entry name" value="IBR"/>
    <property type="match status" value="2"/>
</dbReference>
<feature type="compositionally biased region" description="Acidic residues" evidence="9">
    <location>
        <begin position="2139"/>
        <end position="2154"/>
    </location>
</feature>
<feature type="region of interest" description="Disordered" evidence="9">
    <location>
        <begin position="408"/>
        <end position="554"/>
    </location>
</feature>
<name>A0A834HUX3_RHYFE</name>
<dbReference type="CDD" id="cd19815">
    <property type="entry name" value="Bbox1_HOIP"/>
    <property type="match status" value="1"/>
</dbReference>
<feature type="compositionally biased region" description="Acidic residues" evidence="9">
    <location>
        <begin position="2057"/>
        <end position="2072"/>
    </location>
</feature>
<feature type="compositionally biased region" description="Polar residues" evidence="9">
    <location>
        <begin position="635"/>
        <end position="650"/>
    </location>
</feature>
<feature type="compositionally biased region" description="Low complexity" evidence="9">
    <location>
        <begin position="508"/>
        <end position="521"/>
    </location>
</feature>
<feature type="compositionally biased region" description="Low complexity" evidence="9">
    <location>
        <begin position="2025"/>
        <end position="2056"/>
    </location>
</feature>
<dbReference type="InterPro" id="IPR044066">
    <property type="entry name" value="TRIAD_supradom"/>
</dbReference>
<dbReference type="InterPro" id="IPR032065">
    <property type="entry name" value="RNF31-UBA"/>
</dbReference>
<accession>A0A834HUX3</accession>
<evidence type="ECO:0000256" key="7">
    <source>
        <dbReference type="ARBA" id="ARBA00022833"/>
    </source>
</evidence>
<feature type="compositionally biased region" description="Polar residues" evidence="9">
    <location>
        <begin position="1661"/>
        <end position="1678"/>
    </location>
</feature>
<organism evidence="13 14">
    <name type="scientific">Rhynchophorus ferrugineus</name>
    <name type="common">Red palm weevil</name>
    <name type="synonym">Curculio ferrugineus</name>
    <dbReference type="NCBI Taxonomy" id="354439"/>
    <lineage>
        <taxon>Eukaryota</taxon>
        <taxon>Metazoa</taxon>
        <taxon>Ecdysozoa</taxon>
        <taxon>Arthropoda</taxon>
        <taxon>Hexapoda</taxon>
        <taxon>Insecta</taxon>
        <taxon>Pterygota</taxon>
        <taxon>Neoptera</taxon>
        <taxon>Endopterygota</taxon>
        <taxon>Coleoptera</taxon>
        <taxon>Polyphaga</taxon>
        <taxon>Cucujiformia</taxon>
        <taxon>Curculionidae</taxon>
        <taxon>Dryophthorinae</taxon>
        <taxon>Rhynchophorus</taxon>
    </lineage>
</organism>
<dbReference type="Pfam" id="PF01485">
    <property type="entry name" value="IBR"/>
    <property type="match status" value="1"/>
</dbReference>
<dbReference type="InterPro" id="IPR002867">
    <property type="entry name" value="IBR_dom"/>
</dbReference>
<feature type="compositionally biased region" description="Polar residues" evidence="9">
    <location>
        <begin position="741"/>
        <end position="760"/>
    </location>
</feature>
<dbReference type="GO" id="GO:0070530">
    <property type="term" value="F:K63-linked polyubiquitin modification-dependent protein binding"/>
    <property type="evidence" value="ECO:0007669"/>
    <property type="project" value="TreeGrafter"/>
</dbReference>
<dbReference type="PROSITE" id="PS50089">
    <property type="entry name" value="ZF_RING_2"/>
    <property type="match status" value="1"/>
</dbReference>
<keyword evidence="6" id="KW-0833">Ubl conjugation pathway</keyword>
<feature type="domain" description="RING-type" evidence="10">
    <location>
        <begin position="2250"/>
        <end position="2299"/>
    </location>
</feature>
<dbReference type="PANTHER" id="PTHR16004:SF2">
    <property type="entry name" value="E3 UBIQUITIN-PROTEIN LIGASE LUBEL"/>
    <property type="match status" value="1"/>
</dbReference>
<feature type="compositionally biased region" description="Basic and acidic residues" evidence="9">
    <location>
        <begin position="1282"/>
        <end position="1291"/>
    </location>
</feature>
<feature type="compositionally biased region" description="Acidic residues" evidence="9">
    <location>
        <begin position="536"/>
        <end position="545"/>
    </location>
</feature>
<feature type="compositionally biased region" description="Basic and acidic residues" evidence="9">
    <location>
        <begin position="20"/>
        <end position="35"/>
    </location>
</feature>
<feature type="compositionally biased region" description="Polar residues" evidence="9">
    <location>
        <begin position="1970"/>
        <end position="1989"/>
    </location>
</feature>